<dbReference type="Pfam" id="PF14542">
    <property type="entry name" value="Acetyltransf_CG"/>
    <property type="match status" value="1"/>
</dbReference>
<reference evidence="3 4" key="1">
    <citation type="journal article" date="2023" name="Microbiol. Spectr.">
        <title>Symbiosis of Carpenter Bees with Uncharacterized Lactic Acid Bacteria Showing NAD Auxotrophy.</title>
        <authorList>
            <person name="Kawasaki S."/>
            <person name="Ozawa K."/>
            <person name="Mori T."/>
            <person name="Yamamoto A."/>
            <person name="Ito M."/>
            <person name="Ohkuma M."/>
            <person name="Sakamoto M."/>
            <person name="Matsutani M."/>
        </authorList>
    </citation>
    <scope>NUCLEOTIDE SEQUENCE [LARGE SCALE GENOMIC DNA]</scope>
    <source>
        <strain evidence="3 4">KimC2</strain>
    </source>
</reference>
<feature type="domain" description="N-acetyltransferase" evidence="1">
    <location>
        <begin position="1"/>
        <end position="98"/>
    </location>
</feature>
<dbReference type="KEGG" id="xak:KIMC2_18680"/>
<dbReference type="Proteomes" id="UP001321804">
    <property type="component" value="Chromosome"/>
</dbReference>
<dbReference type="InterPro" id="IPR000182">
    <property type="entry name" value="GNAT_dom"/>
</dbReference>
<evidence type="ECO:0000313" key="3">
    <source>
        <dbReference type="EMBL" id="BDR57306.1"/>
    </source>
</evidence>
<dbReference type="AlphaFoldDB" id="A0AAU9CXZ9"/>
<dbReference type="GO" id="GO:0016747">
    <property type="term" value="F:acyltransferase activity, transferring groups other than amino-acyl groups"/>
    <property type="evidence" value="ECO:0007669"/>
    <property type="project" value="InterPro"/>
</dbReference>
<dbReference type="PANTHER" id="PTHR31435:SF10">
    <property type="entry name" value="BSR4717 PROTEIN"/>
    <property type="match status" value="1"/>
</dbReference>
<proteinExistence type="predicted"/>
<dbReference type="PROSITE" id="PS51729">
    <property type="entry name" value="GNAT_YJDJ"/>
    <property type="match status" value="1"/>
</dbReference>
<keyword evidence="4" id="KW-1185">Reference proteome</keyword>
<dbReference type="SUPFAM" id="SSF55729">
    <property type="entry name" value="Acyl-CoA N-acyltransferases (Nat)"/>
    <property type="match status" value="1"/>
</dbReference>
<dbReference type="EMBL" id="AP026801">
    <property type="protein sequence ID" value="BDR57306.1"/>
    <property type="molecule type" value="Genomic_DNA"/>
</dbReference>
<dbReference type="PROSITE" id="PS51186">
    <property type="entry name" value="GNAT"/>
    <property type="match status" value="1"/>
</dbReference>
<evidence type="ECO:0000313" key="4">
    <source>
        <dbReference type="Proteomes" id="UP001321804"/>
    </source>
</evidence>
<dbReference type="PANTHER" id="PTHR31435">
    <property type="entry name" value="PROTEIN NATD1"/>
    <property type="match status" value="1"/>
</dbReference>
<feature type="domain" description="N-acetyltransferase" evidence="2">
    <location>
        <begin position="2"/>
        <end position="91"/>
    </location>
</feature>
<dbReference type="InterPro" id="IPR031165">
    <property type="entry name" value="GNAT_YJDJ"/>
</dbReference>
<name>A0AAU9CXZ9_9LACO</name>
<dbReference type="InterPro" id="IPR016181">
    <property type="entry name" value="Acyl_CoA_acyltransferase"/>
</dbReference>
<evidence type="ECO:0000259" key="2">
    <source>
        <dbReference type="PROSITE" id="PS51729"/>
    </source>
</evidence>
<dbReference type="InterPro" id="IPR045057">
    <property type="entry name" value="Gcn5-rel_NAT"/>
</dbReference>
<dbReference type="CDD" id="cd04301">
    <property type="entry name" value="NAT_SF"/>
    <property type="match status" value="1"/>
</dbReference>
<dbReference type="Gene3D" id="3.40.630.30">
    <property type="match status" value="1"/>
</dbReference>
<organism evidence="3 4">
    <name type="scientific">Xylocopilactobacillus apis</name>
    <dbReference type="NCBI Taxonomy" id="2932183"/>
    <lineage>
        <taxon>Bacteria</taxon>
        <taxon>Bacillati</taxon>
        <taxon>Bacillota</taxon>
        <taxon>Bacilli</taxon>
        <taxon>Lactobacillales</taxon>
        <taxon>Lactobacillaceae</taxon>
        <taxon>Xylocopilactobacillus</taxon>
    </lineage>
</organism>
<dbReference type="RefSeq" id="WP_317696288.1">
    <property type="nucleotide sequence ID" value="NZ_AP026801.1"/>
</dbReference>
<sequence length="98" mass="11025">MEIQSEPGRFFIDDPAGKMLAEIKYISTQNGKVLDIVRTFVDESLRGQGVASVLLERVVKLARDTNAKIIPTCNFAKLAFESSSEYRKLQYEQPKGEV</sequence>
<evidence type="ECO:0000259" key="1">
    <source>
        <dbReference type="PROSITE" id="PS51186"/>
    </source>
</evidence>
<protein>
    <submittedName>
        <fullName evidence="3">N-acetyltransferase</fullName>
    </submittedName>
</protein>
<accession>A0AAU9CXZ9</accession>
<gene>
    <name evidence="3" type="ORF">KIMC2_18680</name>
</gene>